<name>J9GKP4_9ZZZZ</name>
<comment type="caution">
    <text evidence="1">The sequence shown here is derived from an EMBL/GenBank/DDBJ whole genome shotgun (WGS) entry which is preliminary data.</text>
</comment>
<dbReference type="AlphaFoldDB" id="J9GKP4"/>
<reference evidence="1" key="1">
    <citation type="journal article" date="2012" name="PLoS ONE">
        <title>Gene sets for utilization of primary and secondary nutrition supplies in the distal gut of endangered iberian lynx.</title>
        <authorList>
            <person name="Alcaide M."/>
            <person name="Messina E."/>
            <person name="Richter M."/>
            <person name="Bargiela R."/>
            <person name="Peplies J."/>
            <person name="Huws S.A."/>
            <person name="Newbold C.J."/>
            <person name="Golyshin P.N."/>
            <person name="Simon M.A."/>
            <person name="Lopez G."/>
            <person name="Yakimov M.M."/>
            <person name="Ferrer M."/>
        </authorList>
    </citation>
    <scope>NUCLEOTIDE SEQUENCE</scope>
</reference>
<proteinExistence type="predicted"/>
<dbReference type="EMBL" id="AMCI01002443">
    <property type="protein sequence ID" value="EJX02683.1"/>
    <property type="molecule type" value="Genomic_DNA"/>
</dbReference>
<gene>
    <name evidence="1" type="ORF">EVA_09211</name>
</gene>
<accession>J9GKP4</accession>
<protein>
    <submittedName>
        <fullName evidence="1">Uncharacterized protein</fullName>
    </submittedName>
</protein>
<evidence type="ECO:0000313" key="1">
    <source>
        <dbReference type="EMBL" id="EJX02683.1"/>
    </source>
</evidence>
<sequence>MQTEPGPIPTLTISAPDRISSSVISPVTTLPAMITRSG</sequence>
<organism evidence="1">
    <name type="scientific">gut metagenome</name>
    <dbReference type="NCBI Taxonomy" id="749906"/>
    <lineage>
        <taxon>unclassified sequences</taxon>
        <taxon>metagenomes</taxon>
        <taxon>organismal metagenomes</taxon>
    </lineage>
</organism>